<dbReference type="EMBL" id="CP067136">
    <property type="protein sequence ID" value="WCR07551.1"/>
    <property type="molecule type" value="Genomic_DNA"/>
</dbReference>
<evidence type="ECO:0000313" key="2">
    <source>
        <dbReference type="Proteomes" id="UP001219349"/>
    </source>
</evidence>
<gene>
    <name evidence="1" type="ORF">JHX87_01470</name>
</gene>
<dbReference type="InterPro" id="IPR021251">
    <property type="entry name" value="DUF2793"/>
</dbReference>
<protein>
    <submittedName>
        <fullName evidence="1">DUF2793 domain-containing protein</fullName>
    </submittedName>
</protein>
<dbReference type="RefSeq" id="WP_271884624.1">
    <property type="nucleotide sequence ID" value="NZ_CP067136.1"/>
</dbReference>
<proteinExistence type="predicted"/>
<sequence>MTSETKRLGMPLLQAAQAQKHVTVNEALMRLDGAVNLVLQSTDATSPPGAVIDGQCWGVPDGALGGWSGQGGKIAIGSNGGWIFVPATAGMRAFILDRGVEAIHGGAAWVYGALSLGRLGSGLLSNMIEADVTVGEGASFDTGVTIPANVMVIGATAKVLNTLTGTLNTWSLGTGGATDRFGNGLGKSVGSYARGLLGAPMTYYSAANLIMTASGGNFTGGEVRLAVHWLELHIP</sequence>
<dbReference type="Pfam" id="PF10983">
    <property type="entry name" value="DUF2793"/>
    <property type="match status" value="1"/>
</dbReference>
<name>A0ABY7SNF4_9RHOB</name>
<keyword evidence="2" id="KW-1185">Reference proteome</keyword>
<accession>A0ABY7SNF4</accession>
<organism evidence="1 2">
    <name type="scientific">Paracoccus fistulariae</name>
    <dbReference type="NCBI Taxonomy" id="658446"/>
    <lineage>
        <taxon>Bacteria</taxon>
        <taxon>Pseudomonadati</taxon>
        <taxon>Pseudomonadota</taxon>
        <taxon>Alphaproteobacteria</taxon>
        <taxon>Rhodobacterales</taxon>
        <taxon>Paracoccaceae</taxon>
        <taxon>Paracoccus</taxon>
    </lineage>
</organism>
<evidence type="ECO:0000313" key="1">
    <source>
        <dbReference type="EMBL" id="WCR07551.1"/>
    </source>
</evidence>
<dbReference type="Proteomes" id="UP001219349">
    <property type="component" value="Chromosome"/>
</dbReference>
<reference evidence="1 2" key="1">
    <citation type="submission" date="2021-01" db="EMBL/GenBank/DDBJ databases">
        <title>Biogeographic distribution of Paracoccus.</title>
        <authorList>
            <person name="Hollensteiner J."/>
            <person name="Leineberger J."/>
            <person name="Brinkhoff T."/>
            <person name="Daniel R."/>
        </authorList>
    </citation>
    <scope>NUCLEOTIDE SEQUENCE [LARGE SCALE GENOMIC DNA]</scope>
    <source>
        <strain evidence="1 2">KCTC 22803</strain>
    </source>
</reference>